<name>A0A9N9SUA1_DIABA</name>
<proteinExistence type="predicted"/>
<evidence type="ECO:0000256" key="1">
    <source>
        <dbReference type="SAM" id="SignalP"/>
    </source>
</evidence>
<dbReference type="Pfam" id="PF01395">
    <property type="entry name" value="PBP_GOBP"/>
    <property type="match status" value="1"/>
</dbReference>
<dbReference type="Gene3D" id="1.10.238.20">
    <property type="entry name" value="Pheromone/general odorant binding protein domain"/>
    <property type="match status" value="1"/>
</dbReference>
<evidence type="ECO:0000313" key="2">
    <source>
        <dbReference type="EMBL" id="CAG9831971.1"/>
    </source>
</evidence>
<dbReference type="AlphaFoldDB" id="A0A9N9SUA1"/>
<dbReference type="GO" id="GO:0005549">
    <property type="term" value="F:odorant binding"/>
    <property type="evidence" value="ECO:0007669"/>
    <property type="project" value="InterPro"/>
</dbReference>
<feature type="signal peptide" evidence="1">
    <location>
        <begin position="1"/>
        <end position="21"/>
    </location>
</feature>
<dbReference type="InterPro" id="IPR036728">
    <property type="entry name" value="PBP_GOBP_sf"/>
</dbReference>
<dbReference type="EMBL" id="OU898278">
    <property type="protein sequence ID" value="CAG9831971.1"/>
    <property type="molecule type" value="Genomic_DNA"/>
</dbReference>
<dbReference type="Proteomes" id="UP001153709">
    <property type="component" value="Chromosome 3"/>
</dbReference>
<protein>
    <submittedName>
        <fullName evidence="2">Uncharacterized protein</fullName>
    </submittedName>
</protein>
<dbReference type="SMART" id="SM00708">
    <property type="entry name" value="PhBP"/>
    <property type="match status" value="1"/>
</dbReference>
<sequence>MSKFLSVLVLAAALCISGLKADDKPEHTAECIAKSGANEADVFARPRKESPEIRCFWKCIMEKDGMLDANGVLNPDIFETSFPKAAAKLDAQSITDLKKCLGAVGKITTCEDTTKIRDCIVKAFKQ</sequence>
<organism evidence="2 3">
    <name type="scientific">Diabrotica balteata</name>
    <name type="common">Banded cucumber beetle</name>
    <dbReference type="NCBI Taxonomy" id="107213"/>
    <lineage>
        <taxon>Eukaryota</taxon>
        <taxon>Metazoa</taxon>
        <taxon>Ecdysozoa</taxon>
        <taxon>Arthropoda</taxon>
        <taxon>Hexapoda</taxon>
        <taxon>Insecta</taxon>
        <taxon>Pterygota</taxon>
        <taxon>Neoptera</taxon>
        <taxon>Endopterygota</taxon>
        <taxon>Coleoptera</taxon>
        <taxon>Polyphaga</taxon>
        <taxon>Cucujiformia</taxon>
        <taxon>Chrysomeloidea</taxon>
        <taxon>Chrysomelidae</taxon>
        <taxon>Galerucinae</taxon>
        <taxon>Diabroticina</taxon>
        <taxon>Diabroticites</taxon>
        <taxon>Diabrotica</taxon>
    </lineage>
</organism>
<feature type="chain" id="PRO_5040242850" evidence="1">
    <location>
        <begin position="22"/>
        <end position="126"/>
    </location>
</feature>
<keyword evidence="3" id="KW-1185">Reference proteome</keyword>
<evidence type="ECO:0000313" key="3">
    <source>
        <dbReference type="Proteomes" id="UP001153709"/>
    </source>
</evidence>
<reference evidence="2" key="1">
    <citation type="submission" date="2022-01" db="EMBL/GenBank/DDBJ databases">
        <authorList>
            <person name="King R."/>
        </authorList>
    </citation>
    <scope>NUCLEOTIDE SEQUENCE</scope>
</reference>
<dbReference type="OrthoDB" id="6779241at2759"/>
<dbReference type="SUPFAM" id="SSF47565">
    <property type="entry name" value="Insect pheromone/odorant-binding proteins"/>
    <property type="match status" value="1"/>
</dbReference>
<gene>
    <name evidence="2" type="ORF">DIABBA_LOCUS5512</name>
</gene>
<dbReference type="CDD" id="cd23992">
    <property type="entry name" value="PBP_GOBP"/>
    <property type="match status" value="1"/>
</dbReference>
<accession>A0A9N9SUA1</accession>
<dbReference type="InterPro" id="IPR006170">
    <property type="entry name" value="PBP/GOBP"/>
</dbReference>
<keyword evidence="1" id="KW-0732">Signal</keyword>